<organism evidence="7 8">
    <name type="scientific">Echria macrotheca</name>
    <dbReference type="NCBI Taxonomy" id="438768"/>
    <lineage>
        <taxon>Eukaryota</taxon>
        <taxon>Fungi</taxon>
        <taxon>Dikarya</taxon>
        <taxon>Ascomycota</taxon>
        <taxon>Pezizomycotina</taxon>
        <taxon>Sordariomycetes</taxon>
        <taxon>Sordariomycetidae</taxon>
        <taxon>Sordariales</taxon>
        <taxon>Schizotheciaceae</taxon>
        <taxon>Echria</taxon>
    </lineage>
</organism>
<gene>
    <name evidence="7" type="ORF">QBC47DRAFT_297405</name>
</gene>
<feature type="non-terminal residue" evidence="7">
    <location>
        <position position="1"/>
    </location>
</feature>
<dbReference type="InterPro" id="IPR036318">
    <property type="entry name" value="FAD-bd_PCMH-like_sf"/>
</dbReference>
<name>A0AAJ0BHB5_9PEZI</name>
<dbReference type="GO" id="GO:0016491">
    <property type="term" value="F:oxidoreductase activity"/>
    <property type="evidence" value="ECO:0007669"/>
    <property type="project" value="UniProtKB-KW"/>
</dbReference>
<feature type="domain" description="FAD-binding PCMH-type" evidence="6">
    <location>
        <begin position="32"/>
        <end position="227"/>
    </location>
</feature>
<dbReference type="PANTHER" id="PTHR42973:SF53">
    <property type="entry name" value="FAD-BINDING PCMH-TYPE DOMAIN-CONTAINING PROTEIN-RELATED"/>
    <property type="match status" value="1"/>
</dbReference>
<dbReference type="InterPro" id="IPR016169">
    <property type="entry name" value="FAD-bd_PCMH_sub2"/>
</dbReference>
<accession>A0AAJ0BHB5</accession>
<dbReference type="InterPro" id="IPR050416">
    <property type="entry name" value="FAD-linked_Oxidoreductase"/>
</dbReference>
<dbReference type="Proteomes" id="UP001239445">
    <property type="component" value="Unassembled WGS sequence"/>
</dbReference>
<evidence type="ECO:0000256" key="1">
    <source>
        <dbReference type="ARBA" id="ARBA00005466"/>
    </source>
</evidence>
<feature type="compositionally biased region" description="Pro residues" evidence="5">
    <location>
        <begin position="106"/>
        <end position="116"/>
    </location>
</feature>
<evidence type="ECO:0000256" key="2">
    <source>
        <dbReference type="ARBA" id="ARBA00022630"/>
    </source>
</evidence>
<dbReference type="AlphaFoldDB" id="A0AAJ0BHB5"/>
<sequence length="487" mass="51645">LLQEPNLASILHFPNTTSYTETITSYYAANVQDIKPACILKPLTTQHVSLAIRTLNRRGARDMSIAIRSGGHAPSLASNNVADGVVIDLGGLDSVTFNLGNNNNKPGPPPPPPPPGSISGGGVVSIGAGARWGHVYSVLEAQGVMVPGAREGHVGVGGLLLGGGFSWYSGKVGMCADNVVAYEVVLAGGDVVVATAEGRYKDLFRALKGGLNNLGVVTRFDVKSFEARDVYGGIVVFPWAQRDVVAGRLVEMVERNGREKAEGGFLSLAWSPGTGMPPNVVLISANVDGDANSTSFRDLGALGPLVDLRGSMPLSALTSQIAGALGLYNVWYTLSFHNTLDMAAKVTSVFGALVADLEGLQIDEAVQVIFVLTPLPKGYGSRENILGLEKMARNSLVLQTEIILPTARYQALLKEKLRAATDEIEAYAKATGQDTPFRYVNYANPEQNPLGSYGRENSKFLARTAKKVDPEGFFQDKVVGTFKLAGL</sequence>
<reference evidence="7" key="1">
    <citation type="submission" date="2023-06" db="EMBL/GenBank/DDBJ databases">
        <title>Genome-scale phylogeny and comparative genomics of the fungal order Sordariales.</title>
        <authorList>
            <consortium name="Lawrence Berkeley National Laboratory"/>
            <person name="Hensen N."/>
            <person name="Bonometti L."/>
            <person name="Westerberg I."/>
            <person name="Brannstrom I.O."/>
            <person name="Guillou S."/>
            <person name="Cros-Aarteil S."/>
            <person name="Calhoun S."/>
            <person name="Haridas S."/>
            <person name="Kuo A."/>
            <person name="Mondo S."/>
            <person name="Pangilinan J."/>
            <person name="Riley R."/>
            <person name="Labutti K."/>
            <person name="Andreopoulos B."/>
            <person name="Lipzen A."/>
            <person name="Chen C."/>
            <person name="Yanf M."/>
            <person name="Daum C."/>
            <person name="Ng V."/>
            <person name="Clum A."/>
            <person name="Steindorff A."/>
            <person name="Ohm R."/>
            <person name="Martin F."/>
            <person name="Silar P."/>
            <person name="Natvig D."/>
            <person name="Lalanne C."/>
            <person name="Gautier V."/>
            <person name="Ament-Velasquez S.L."/>
            <person name="Kruys A."/>
            <person name="Hutchinson M.I."/>
            <person name="Powell A.J."/>
            <person name="Barry K."/>
            <person name="Miller A.N."/>
            <person name="Grigoriev I.V."/>
            <person name="Debuchy R."/>
            <person name="Gladieux P."/>
            <person name="Thoren M.H."/>
            <person name="Johannesson H."/>
        </authorList>
    </citation>
    <scope>NUCLEOTIDE SEQUENCE</scope>
    <source>
        <strain evidence="7">PSN4</strain>
    </source>
</reference>
<dbReference type="GO" id="GO:0071949">
    <property type="term" value="F:FAD binding"/>
    <property type="evidence" value="ECO:0007669"/>
    <property type="project" value="InterPro"/>
</dbReference>
<evidence type="ECO:0000313" key="7">
    <source>
        <dbReference type="EMBL" id="KAK1757188.1"/>
    </source>
</evidence>
<keyword evidence="2" id="KW-0285">Flavoprotein</keyword>
<evidence type="ECO:0000256" key="3">
    <source>
        <dbReference type="ARBA" id="ARBA00022827"/>
    </source>
</evidence>
<dbReference type="InterPro" id="IPR006094">
    <property type="entry name" value="Oxid_FAD_bind_N"/>
</dbReference>
<evidence type="ECO:0000256" key="5">
    <source>
        <dbReference type="SAM" id="MobiDB-lite"/>
    </source>
</evidence>
<keyword evidence="3" id="KW-0274">FAD</keyword>
<comment type="similarity">
    <text evidence="1">Belongs to the oxygen-dependent FAD-linked oxidoreductase family.</text>
</comment>
<dbReference type="PROSITE" id="PS51387">
    <property type="entry name" value="FAD_PCMH"/>
    <property type="match status" value="1"/>
</dbReference>
<dbReference type="InterPro" id="IPR016166">
    <property type="entry name" value="FAD-bd_PCMH"/>
</dbReference>
<feature type="region of interest" description="Disordered" evidence="5">
    <location>
        <begin position="100"/>
        <end position="120"/>
    </location>
</feature>
<evidence type="ECO:0000256" key="4">
    <source>
        <dbReference type="ARBA" id="ARBA00023002"/>
    </source>
</evidence>
<dbReference type="PANTHER" id="PTHR42973">
    <property type="entry name" value="BINDING OXIDOREDUCTASE, PUTATIVE (AFU_ORTHOLOGUE AFUA_1G17690)-RELATED"/>
    <property type="match status" value="1"/>
</dbReference>
<keyword evidence="8" id="KW-1185">Reference proteome</keyword>
<proteinExistence type="inferred from homology"/>
<evidence type="ECO:0000313" key="8">
    <source>
        <dbReference type="Proteomes" id="UP001239445"/>
    </source>
</evidence>
<dbReference type="SUPFAM" id="SSF56176">
    <property type="entry name" value="FAD-binding/transporter-associated domain-like"/>
    <property type="match status" value="1"/>
</dbReference>
<evidence type="ECO:0000259" key="6">
    <source>
        <dbReference type="PROSITE" id="PS51387"/>
    </source>
</evidence>
<dbReference type="EMBL" id="MU839831">
    <property type="protein sequence ID" value="KAK1757188.1"/>
    <property type="molecule type" value="Genomic_DNA"/>
</dbReference>
<dbReference type="Pfam" id="PF01565">
    <property type="entry name" value="FAD_binding_4"/>
    <property type="match status" value="1"/>
</dbReference>
<dbReference type="Gene3D" id="3.30.465.10">
    <property type="match status" value="1"/>
</dbReference>
<protein>
    <submittedName>
        <fullName evidence="7">FAD binding domain-containing protein</fullName>
    </submittedName>
</protein>
<keyword evidence="4" id="KW-0560">Oxidoreductase</keyword>
<comment type="caution">
    <text evidence="7">The sequence shown here is derived from an EMBL/GenBank/DDBJ whole genome shotgun (WGS) entry which is preliminary data.</text>
</comment>